<dbReference type="Proteomes" id="UP000095544">
    <property type="component" value="Unassembled WGS sequence"/>
</dbReference>
<accession>A0A174H0F5</accession>
<dbReference type="EMBL" id="CYZU01000027">
    <property type="protein sequence ID" value="CUO66539.1"/>
    <property type="molecule type" value="Genomic_DNA"/>
</dbReference>
<dbReference type="InterPro" id="IPR008979">
    <property type="entry name" value="Galactose-bd-like_sf"/>
</dbReference>
<dbReference type="STRING" id="39482.ERS852491_02900"/>
<dbReference type="InterPro" id="IPR053161">
    <property type="entry name" value="Ulvan_degrading_GH"/>
</dbReference>
<evidence type="ECO:0000313" key="1">
    <source>
        <dbReference type="EMBL" id="CUO66539.1"/>
    </source>
</evidence>
<dbReference type="Gene3D" id="2.60.120.260">
    <property type="entry name" value="Galactose-binding domain-like"/>
    <property type="match status" value="1"/>
</dbReference>
<proteinExistence type="predicted"/>
<evidence type="ECO:0000313" key="2">
    <source>
        <dbReference type="Proteomes" id="UP000095544"/>
    </source>
</evidence>
<dbReference type="AlphaFoldDB" id="A0A174H0F5"/>
<dbReference type="RefSeq" id="WP_242843869.1">
    <property type="nucleotide sequence ID" value="NZ_CABKUE010000009.1"/>
</dbReference>
<dbReference type="PANTHER" id="PTHR36848">
    <property type="entry name" value="DNA-BINDING PROTEIN (PUTATIVE SECRETED PROTEIN)-RELATED"/>
    <property type="match status" value="1"/>
</dbReference>
<gene>
    <name evidence="1" type="ORF">ERS852491_02900</name>
</gene>
<dbReference type="PANTHER" id="PTHR36848:SF2">
    <property type="entry name" value="SECRETED PROTEIN"/>
    <property type="match status" value="1"/>
</dbReference>
<dbReference type="Pfam" id="PF17132">
    <property type="entry name" value="Glyco_hydro_106"/>
    <property type="match status" value="1"/>
</dbReference>
<keyword evidence="1" id="KW-0378">Hydrolase</keyword>
<name>A0A174H0F5_9FIRM</name>
<reference evidence="1 2" key="1">
    <citation type="submission" date="2015-09" db="EMBL/GenBank/DDBJ databases">
        <authorList>
            <consortium name="Pathogen Informatics"/>
        </authorList>
    </citation>
    <scope>NUCLEOTIDE SEQUENCE [LARGE SCALE GENOMIC DNA]</scope>
    <source>
        <strain evidence="1 2">2789STDY5834876</strain>
    </source>
</reference>
<dbReference type="SUPFAM" id="SSF49785">
    <property type="entry name" value="Galactose-binding domain-like"/>
    <property type="match status" value="1"/>
</dbReference>
<dbReference type="NCBIfam" id="NF045579">
    <property type="entry name" value="rhamnoside_JR"/>
    <property type="match status" value="1"/>
</dbReference>
<protein>
    <submittedName>
        <fullName evidence="1">Glycosyl hydrolases family 2, sugar binding domain</fullName>
    </submittedName>
</protein>
<dbReference type="GO" id="GO:0016787">
    <property type="term" value="F:hydrolase activity"/>
    <property type="evidence" value="ECO:0007669"/>
    <property type="project" value="UniProtKB-KW"/>
</dbReference>
<organism evidence="1 2">
    <name type="scientific">Faecalicatena contorta</name>
    <dbReference type="NCBI Taxonomy" id="39482"/>
    <lineage>
        <taxon>Bacteria</taxon>
        <taxon>Bacillati</taxon>
        <taxon>Bacillota</taxon>
        <taxon>Clostridia</taxon>
        <taxon>Lachnospirales</taxon>
        <taxon>Lachnospiraceae</taxon>
        <taxon>Faecalicatena</taxon>
    </lineage>
</organism>
<sequence>MNKKEIRDQLCHPRSETRGRTRWWWYGCAADKEEIVRELDLMQEARIGGVELQILYPLQPDDEEKGIHNYEYLSPGFMDMIRFAADEAAKRDMQFDLTLGSSWPFGGPFLKEELSGQSVLPFTIDVEGPCTFYKDLTTVIYGKVVGAVLGKMEGARMLPETIVDITERVVDKYLFNWPWGTEIGEIQVPEGLHKIVLFVSSDKKQRVLKPLRGGDGLIIDHNRKESLRAFLEYGGDPIVEAVGEGKIGNFFCDSIEVFGHNWTDILYEEFKKRRGYELRPYIYALWGEIRGMTEQVRYDFQKTMAELTVENFFRELTDWCHEKGALSRIQAHGTWGDILQAYGAADIPEGETFSAFDRYEVNTVHRRLAVSAGHVYHRPVISNESFTWLRFPRFVVSLENIKAAADSIFLDGINQIVNHGYSYSRADGDEMLAFYASTNINHTNTWWKYYKNISVYINRVCDFMQRGEPVVTTAVYLPQHDIWAETPLADTHMCMKLDERLDAACVDAVHKAGYWFDYVNDDVLEHWDAYLYDTLLLIECDRIPISTMRRIREFAEHGGKVIAAGRLPKKSCGRIGYEENTEEVLKIGHELQSCGRVVVTEDKYGSLIAELRRVKVPDVRIGMHPDMVGYVHRRTETEDIYFISNINKKGYEETIKFTNKRNGFCVFDPMSGQEKAIRSVSEEVDGIEVKLYLEAFQSLIFVFGSGMEQPLTETKPEESGLLDISCGWTLEVPERSVQRSYDQLESWEQEPELKYYSGSGKYVKEFRIEEGQWEKFSGQDRILLQLEHVGETAEIYVNGQLADTLIKRPYQTDITGLLQAGENKIEIVAANLLINRMIDPGYPEKELEKMIPQWPYATGGLDQCRKERLFNWREREMIKEPLPSGLWGKIKIMGLRQKHYVYPQGTP</sequence>